<protein>
    <submittedName>
        <fullName evidence="1">Uncharacterized protein</fullName>
    </submittedName>
</protein>
<reference evidence="1 2" key="1">
    <citation type="journal article" date="2019" name="Appl. Environ. Microbiol.">
        <title>Clostridium scindens ATCC 35704: integration of nutritional requirements, the complete genome sequence, and global transcriptional responses to bile acids.</title>
        <authorList>
            <person name="Devendran S."/>
            <person name="Shrestha R."/>
            <person name="Alves J.M.P."/>
            <person name="Wolf P.G."/>
            <person name="Ly L."/>
            <person name="Hernandez A.G."/>
            <person name="Mendez-Garcia C."/>
            <person name="Inboden A."/>
            <person name="Wiley J."/>
            <person name="Paul O."/>
            <person name="Allen A."/>
            <person name="Springer E."/>
            <person name="Wright C.L."/>
            <person name="Fields C.J."/>
            <person name="Daniel S.L."/>
            <person name="Ridlon J.M."/>
        </authorList>
    </citation>
    <scope>NUCLEOTIDE SEQUENCE [LARGE SCALE GENOMIC DNA]</scope>
    <source>
        <strain evidence="1 2">ATCC 35704</strain>
    </source>
</reference>
<accession>B0NJR7</accession>
<gene>
    <name evidence="1" type="ORF">HDCHBGLK_01745</name>
</gene>
<dbReference type="OrthoDB" id="2082701at2"/>
<dbReference type="AlphaFoldDB" id="B0NJR7"/>
<keyword evidence="2" id="KW-1185">Reference proteome</keyword>
<dbReference type="GeneID" id="62695956"/>
<sequence length="110" mass="12634">MNIGFILMGISCLLFLLLALLFAILKGKAAILISGFNTIPKYQRELYDQDRMSRDQRNAFLIWAGIMGIGAILSYFISQYMAVIAFIVWLIVFFKDVHLDEEKAFGKYKK</sequence>
<organism evidence="1 2">
    <name type="scientific">Clostridium scindens (strain ATCC 35704 / DSM 5676 / VPI 13733 / 19)</name>
    <dbReference type="NCBI Taxonomy" id="411468"/>
    <lineage>
        <taxon>Bacteria</taxon>
        <taxon>Bacillati</taxon>
        <taxon>Bacillota</taxon>
        <taxon>Clostridia</taxon>
        <taxon>Lachnospirales</taxon>
        <taxon>Lachnospiraceae</taxon>
    </lineage>
</organism>
<dbReference type="STRING" id="411468.CLOSCI_03756"/>
<dbReference type="EMBL" id="CP036170">
    <property type="protein sequence ID" value="QBF74346.1"/>
    <property type="molecule type" value="Genomic_DNA"/>
</dbReference>
<evidence type="ECO:0000313" key="2">
    <source>
        <dbReference type="Proteomes" id="UP000289664"/>
    </source>
</evidence>
<dbReference type="InterPro" id="IPR017259">
    <property type="entry name" value="UCP037672"/>
</dbReference>
<dbReference type="Pfam" id="PF12650">
    <property type="entry name" value="DUF3784"/>
    <property type="match status" value="1"/>
</dbReference>
<proteinExistence type="predicted"/>
<dbReference type="RefSeq" id="WP_004608405.1">
    <property type="nucleotide sequence ID" value="NZ_CP036170.1"/>
</dbReference>
<dbReference type="eggNOG" id="ENOG5032RPI">
    <property type="taxonomic scope" value="Bacteria"/>
</dbReference>
<dbReference type="KEGG" id="csci:HDCHBGLK_01745"/>
<evidence type="ECO:0000313" key="1">
    <source>
        <dbReference type="EMBL" id="QBF74346.1"/>
    </source>
</evidence>
<dbReference type="HOGENOM" id="CLU_149945_0_0_9"/>
<dbReference type="Proteomes" id="UP000289664">
    <property type="component" value="Chromosome"/>
</dbReference>
<name>B0NJR7_CLOS5</name>